<feature type="region of interest" description="Disordered" evidence="1">
    <location>
        <begin position="304"/>
        <end position="354"/>
    </location>
</feature>
<dbReference type="AlphaFoldDB" id="A0A834UDG6"/>
<feature type="region of interest" description="Disordered" evidence="1">
    <location>
        <begin position="424"/>
        <end position="522"/>
    </location>
</feature>
<feature type="compositionally biased region" description="Basic and acidic residues" evidence="1">
    <location>
        <begin position="166"/>
        <end position="176"/>
    </location>
</feature>
<feature type="compositionally biased region" description="Basic and acidic residues" evidence="1">
    <location>
        <begin position="481"/>
        <end position="502"/>
    </location>
</feature>
<feature type="compositionally biased region" description="Polar residues" evidence="1">
    <location>
        <begin position="1"/>
        <end position="10"/>
    </location>
</feature>
<dbReference type="PANTHER" id="PTHR39952:SF1">
    <property type="match status" value="1"/>
</dbReference>
<feature type="region of interest" description="Disordered" evidence="1">
    <location>
        <begin position="1100"/>
        <end position="1226"/>
    </location>
</feature>
<feature type="region of interest" description="Disordered" evidence="1">
    <location>
        <begin position="252"/>
        <end position="276"/>
    </location>
</feature>
<evidence type="ECO:0000256" key="1">
    <source>
        <dbReference type="SAM" id="MobiDB-lite"/>
    </source>
</evidence>
<organism evidence="3 4">
    <name type="scientific">Vespula pensylvanica</name>
    <name type="common">Western yellow jacket</name>
    <name type="synonym">Wasp</name>
    <dbReference type="NCBI Taxonomy" id="30213"/>
    <lineage>
        <taxon>Eukaryota</taxon>
        <taxon>Metazoa</taxon>
        <taxon>Ecdysozoa</taxon>
        <taxon>Arthropoda</taxon>
        <taxon>Hexapoda</taxon>
        <taxon>Insecta</taxon>
        <taxon>Pterygota</taxon>
        <taxon>Neoptera</taxon>
        <taxon>Endopterygota</taxon>
        <taxon>Hymenoptera</taxon>
        <taxon>Apocrita</taxon>
        <taxon>Aculeata</taxon>
        <taxon>Vespoidea</taxon>
        <taxon>Vespidae</taxon>
        <taxon>Vespinae</taxon>
        <taxon>Vespula</taxon>
    </lineage>
</organism>
<proteinExistence type="predicted"/>
<comment type="caution">
    <text evidence="3">The sequence shown here is derived from an EMBL/GenBank/DDBJ whole genome shotgun (WGS) entry which is preliminary data.</text>
</comment>
<name>A0A834UDG6_VESPE</name>
<feature type="transmembrane region" description="Helical" evidence="2">
    <location>
        <begin position="712"/>
        <end position="734"/>
    </location>
</feature>
<feature type="transmembrane region" description="Helical" evidence="2">
    <location>
        <begin position="789"/>
        <end position="812"/>
    </location>
</feature>
<feature type="compositionally biased region" description="Low complexity" evidence="1">
    <location>
        <begin position="304"/>
        <end position="313"/>
    </location>
</feature>
<evidence type="ECO:0000313" key="4">
    <source>
        <dbReference type="Proteomes" id="UP000600918"/>
    </source>
</evidence>
<feature type="region of interest" description="Disordered" evidence="1">
    <location>
        <begin position="369"/>
        <end position="404"/>
    </location>
</feature>
<feature type="region of interest" description="Disordered" evidence="1">
    <location>
        <begin position="1"/>
        <end position="61"/>
    </location>
</feature>
<feature type="compositionally biased region" description="Polar residues" evidence="1">
    <location>
        <begin position="544"/>
        <end position="556"/>
    </location>
</feature>
<feature type="compositionally biased region" description="Polar residues" evidence="1">
    <location>
        <begin position="49"/>
        <end position="58"/>
    </location>
</feature>
<feature type="region of interest" description="Disordered" evidence="1">
    <location>
        <begin position="1037"/>
        <end position="1056"/>
    </location>
</feature>
<feature type="compositionally biased region" description="Basic and acidic residues" evidence="1">
    <location>
        <begin position="1170"/>
        <end position="1190"/>
    </location>
</feature>
<keyword evidence="2" id="KW-0472">Membrane</keyword>
<feature type="compositionally biased region" description="Basic residues" evidence="1">
    <location>
        <begin position="503"/>
        <end position="515"/>
    </location>
</feature>
<feature type="region of interest" description="Disordered" evidence="1">
    <location>
        <begin position="544"/>
        <end position="594"/>
    </location>
</feature>
<protein>
    <submittedName>
        <fullName evidence="3">Uncharacterized protein</fullName>
    </submittedName>
</protein>
<feature type="compositionally biased region" description="Low complexity" evidence="1">
    <location>
        <begin position="428"/>
        <end position="438"/>
    </location>
</feature>
<reference evidence="3" key="1">
    <citation type="journal article" date="2020" name="G3 (Bethesda)">
        <title>High-Quality Assemblies for Three Invasive Social Wasps from the &lt;i&gt;Vespula&lt;/i&gt; Genus.</title>
        <authorList>
            <person name="Harrop T.W.R."/>
            <person name="Guhlin J."/>
            <person name="McLaughlin G.M."/>
            <person name="Permina E."/>
            <person name="Stockwell P."/>
            <person name="Gilligan J."/>
            <person name="Le Lec M.F."/>
            <person name="Gruber M.A.M."/>
            <person name="Quinn O."/>
            <person name="Lovegrove M."/>
            <person name="Duncan E.J."/>
            <person name="Remnant E.J."/>
            <person name="Van Eeckhoven J."/>
            <person name="Graham B."/>
            <person name="Knapp R.A."/>
            <person name="Langford K.W."/>
            <person name="Kronenberg Z."/>
            <person name="Press M.O."/>
            <person name="Eacker S.M."/>
            <person name="Wilson-Rankin E.E."/>
            <person name="Purcell J."/>
            <person name="Lester P.J."/>
            <person name="Dearden P.K."/>
        </authorList>
    </citation>
    <scope>NUCLEOTIDE SEQUENCE</scope>
    <source>
        <strain evidence="3">Volc-1</strain>
    </source>
</reference>
<feature type="compositionally biased region" description="Low complexity" evidence="1">
    <location>
        <begin position="384"/>
        <end position="404"/>
    </location>
</feature>
<feature type="compositionally biased region" description="Low complexity" evidence="1">
    <location>
        <begin position="340"/>
        <end position="354"/>
    </location>
</feature>
<feature type="region of interest" description="Disordered" evidence="1">
    <location>
        <begin position="134"/>
        <end position="189"/>
    </location>
</feature>
<dbReference type="Proteomes" id="UP000600918">
    <property type="component" value="Unassembled WGS sequence"/>
</dbReference>
<dbReference type="PANTHER" id="PTHR39952">
    <property type="entry name" value="FI02073P"/>
    <property type="match status" value="1"/>
</dbReference>
<feature type="compositionally biased region" description="Low complexity" evidence="1">
    <location>
        <begin position="137"/>
        <end position="162"/>
    </location>
</feature>
<sequence>MSQASLSNDLEGTMNDLEGSQQQQHPCQCSTMSGINSIRTQRERAERSVGSTRISSGQELPRGLEALQSAFEPLRRLDNTMSHQETQQLSLEKARSVEILEHQSTPLSRHARNVPCSPRNLDLSRNLAFEAARRVQESSSLQESRQSLTSSPSHPSDISQSPMETSAKETSEKQLDDPCGLSPKQNISKDKLKNIQQVLNTYQHHRIPISGESNTPERNVHGHFHGDSHVHLHKHNVDNSRTNANLEASDGLKGFQQRQHSHHHHGTPKPSNVTHHHGAAMMHHAGAHHHGNLATGLVGHIHGSSTTGLSGSGNATPTIGHGNTAGGNNPNSHHHANPIATTTTTTTTTSSTTTTAMTATTTTTASIVGQKGSPMASHRHPTVSSAISGASSNSSMMNHGGSPSVHRHVVNASASLSATPLVARHHGSSTGSLTGRSSVNHHHVSSGISCESSSSNANTRTHSRLDHVHDHHHHLQQVHSLHPDSRSRDRAASLVHPLDEHHGHHHGHVHAHGHPHVQNNDTKNSSLIRVDAIQVSAPSKSSKCQCHAVQQASGNKRSSEGETDDGGIVEVTSRTHQPPALPPRPPPRPTRRYETATADQCEMSNFAGHTGEGGCCKKYVVLCCLCGGLSAAVGSLFLAVHAVLSAHTASLALFETVPSYIPGIMVRDKGYTALYLWKLLNTDGTIYDDSGETKAQIRAFGEYGKSIWQMKVCGSVGVVCALVCVLVTVTTTVIHMSRLQGLRECVYTARARSCTCYGTPQSKEDPGVLFEGTPHCEAVHGALYACLRALFGVSVAGILACIFSCMLVYQLLSHEKKKMYWEQLELRCRSLYGQGGPVGPPTASCGCCNDCGGASPWWAQTPGNLYTPNPDLAPSRRWRLPWSRSRGPAPSPDSNYGFHTQTRQAETNADNAAGPYSVLNSQSSGPYSVLNTPNGPYTPSTASYSVLETPVPLWGPPPPYSDPNSPARRPQVADARPRMSKRIDNFDGNEDHRSRSAKRPSDNYENAEEISNSTDPEGGNDGTMKGRRARKPLKGVENGAFQQEPNPAAKQSESELYFGDVSSCCGPESSFYDLAVEKEGAEHSEGVDYLAARLGKRQLSKRSRLPLPLPSDGGDIPSDSYANSDEPRNARGPFLAPDAQYEVIQQARYSYYSPKEDEELEEEAATSSYFREEETDRPRDRDYRDYHSGQEEEAPQCCLSDSTTLDSGWQSAEQQQSDDNVRPVNV</sequence>
<keyword evidence="2" id="KW-1133">Transmembrane helix</keyword>
<feature type="compositionally biased region" description="Polar residues" evidence="1">
    <location>
        <begin position="18"/>
        <end position="39"/>
    </location>
</feature>
<accession>A0A834UDG6</accession>
<evidence type="ECO:0000313" key="3">
    <source>
        <dbReference type="EMBL" id="KAF7433899.1"/>
    </source>
</evidence>
<keyword evidence="2" id="KW-0812">Transmembrane</keyword>
<feature type="region of interest" description="Disordered" evidence="1">
    <location>
        <begin position="955"/>
        <end position="1027"/>
    </location>
</feature>
<keyword evidence="4" id="KW-1185">Reference proteome</keyword>
<gene>
    <name evidence="3" type="ORF">H0235_002090</name>
</gene>
<feature type="compositionally biased region" description="Low complexity" evidence="1">
    <location>
        <begin position="445"/>
        <end position="455"/>
    </location>
</feature>
<dbReference type="EMBL" id="JACSDY010000002">
    <property type="protein sequence ID" value="KAF7433899.1"/>
    <property type="molecule type" value="Genomic_DNA"/>
</dbReference>
<feature type="compositionally biased region" description="Polar residues" evidence="1">
    <location>
        <begin position="1040"/>
        <end position="1051"/>
    </location>
</feature>
<feature type="compositionally biased region" description="Basic and acidic residues" evidence="1">
    <location>
        <begin position="975"/>
        <end position="1002"/>
    </location>
</feature>
<feature type="compositionally biased region" description="Pro residues" evidence="1">
    <location>
        <begin position="579"/>
        <end position="588"/>
    </location>
</feature>
<evidence type="ECO:0000256" key="2">
    <source>
        <dbReference type="SAM" id="Phobius"/>
    </source>
</evidence>
<feature type="compositionally biased region" description="Polar residues" evidence="1">
    <location>
        <begin position="1199"/>
        <end position="1218"/>
    </location>
</feature>